<dbReference type="SUPFAM" id="SSF103473">
    <property type="entry name" value="MFS general substrate transporter"/>
    <property type="match status" value="1"/>
</dbReference>
<keyword evidence="7" id="KW-1185">Reference proteome</keyword>
<organism evidence="6 7">
    <name type="scientific">Plakobranchus ocellatus</name>
    <dbReference type="NCBI Taxonomy" id="259542"/>
    <lineage>
        <taxon>Eukaryota</taxon>
        <taxon>Metazoa</taxon>
        <taxon>Spiralia</taxon>
        <taxon>Lophotrochozoa</taxon>
        <taxon>Mollusca</taxon>
        <taxon>Gastropoda</taxon>
        <taxon>Heterobranchia</taxon>
        <taxon>Euthyneura</taxon>
        <taxon>Panpulmonata</taxon>
        <taxon>Sacoglossa</taxon>
        <taxon>Placobranchoidea</taxon>
        <taxon>Plakobranchidae</taxon>
        <taxon>Plakobranchus</taxon>
    </lineage>
</organism>
<keyword evidence="4 5" id="KW-0472">Membrane</keyword>
<dbReference type="GO" id="GO:0022857">
    <property type="term" value="F:transmembrane transporter activity"/>
    <property type="evidence" value="ECO:0007669"/>
    <property type="project" value="TreeGrafter"/>
</dbReference>
<gene>
    <name evidence="6" type="ORF">PoB_003855100</name>
</gene>
<dbReference type="PANTHER" id="PTHR11662:SF399">
    <property type="entry name" value="FI19708P1-RELATED"/>
    <property type="match status" value="1"/>
</dbReference>
<keyword evidence="3 5" id="KW-1133">Transmembrane helix</keyword>
<evidence type="ECO:0000256" key="4">
    <source>
        <dbReference type="ARBA" id="ARBA00023136"/>
    </source>
</evidence>
<evidence type="ECO:0000256" key="5">
    <source>
        <dbReference type="SAM" id="Phobius"/>
    </source>
</evidence>
<evidence type="ECO:0000313" key="7">
    <source>
        <dbReference type="Proteomes" id="UP000735302"/>
    </source>
</evidence>
<feature type="transmembrane region" description="Helical" evidence="5">
    <location>
        <begin position="27"/>
        <end position="49"/>
    </location>
</feature>
<dbReference type="EMBL" id="BLXT01004371">
    <property type="protein sequence ID" value="GFO12046.1"/>
    <property type="molecule type" value="Genomic_DNA"/>
</dbReference>
<proteinExistence type="predicted"/>
<dbReference type="InterPro" id="IPR036259">
    <property type="entry name" value="MFS_trans_sf"/>
</dbReference>
<name>A0AAV4AZR1_9GAST</name>
<feature type="transmembrane region" description="Helical" evidence="5">
    <location>
        <begin position="55"/>
        <end position="77"/>
    </location>
</feature>
<feature type="transmembrane region" description="Helical" evidence="5">
    <location>
        <begin position="121"/>
        <end position="143"/>
    </location>
</feature>
<dbReference type="AlphaFoldDB" id="A0AAV4AZR1"/>
<comment type="caution">
    <text evidence="6">The sequence shown here is derived from an EMBL/GenBank/DDBJ whole genome shotgun (WGS) entry which is preliminary data.</text>
</comment>
<accession>A0AAV4AZR1</accession>
<dbReference type="Gene3D" id="1.20.1250.20">
    <property type="entry name" value="MFS general substrate transporter like domains"/>
    <property type="match status" value="1"/>
</dbReference>
<dbReference type="PANTHER" id="PTHR11662">
    <property type="entry name" value="SOLUTE CARRIER FAMILY 17"/>
    <property type="match status" value="1"/>
</dbReference>
<dbReference type="InterPro" id="IPR050382">
    <property type="entry name" value="MFS_Na/Anion_cotransporter"/>
</dbReference>
<protein>
    <submittedName>
        <fullName evidence="6">Vesicular glutamate transporter 2</fullName>
    </submittedName>
</protein>
<keyword evidence="2 5" id="KW-0812">Transmembrane</keyword>
<feature type="transmembrane region" description="Helical" evidence="5">
    <location>
        <begin position="89"/>
        <end position="109"/>
    </location>
</feature>
<dbReference type="Proteomes" id="UP000735302">
    <property type="component" value="Unassembled WGS sequence"/>
</dbReference>
<dbReference type="GO" id="GO:0006820">
    <property type="term" value="P:monoatomic anion transport"/>
    <property type="evidence" value="ECO:0007669"/>
    <property type="project" value="TreeGrafter"/>
</dbReference>
<sequence>MAWVDYTFLTSLPQYLKDVLDFDISQIVLLLRFLAFIGVALCLTAVGYVNHENRYVAVGLLGLSGFFAGIQQAGYVANFIDIAPRFAGVMYGVGNSIATVSGILSPIIVGALTSGKSRTEWQIVFFACAGVSVIAAIVFVCFAQGHVQDWAIEELPRFHSDNLRDGNVFQKDSTKKREDGGPNK</sequence>
<reference evidence="6 7" key="1">
    <citation type="journal article" date="2021" name="Elife">
        <title>Chloroplast acquisition without the gene transfer in kleptoplastic sea slugs, Plakobranchus ocellatus.</title>
        <authorList>
            <person name="Maeda T."/>
            <person name="Takahashi S."/>
            <person name="Yoshida T."/>
            <person name="Shimamura S."/>
            <person name="Takaki Y."/>
            <person name="Nagai Y."/>
            <person name="Toyoda A."/>
            <person name="Suzuki Y."/>
            <person name="Arimoto A."/>
            <person name="Ishii H."/>
            <person name="Satoh N."/>
            <person name="Nishiyama T."/>
            <person name="Hasebe M."/>
            <person name="Maruyama T."/>
            <person name="Minagawa J."/>
            <person name="Obokata J."/>
            <person name="Shigenobu S."/>
        </authorList>
    </citation>
    <scope>NUCLEOTIDE SEQUENCE [LARGE SCALE GENOMIC DNA]</scope>
</reference>
<evidence type="ECO:0000256" key="2">
    <source>
        <dbReference type="ARBA" id="ARBA00022692"/>
    </source>
</evidence>
<comment type="subcellular location">
    <subcellularLocation>
        <location evidence="1">Membrane</location>
        <topology evidence="1">Multi-pass membrane protein</topology>
    </subcellularLocation>
</comment>
<dbReference type="GO" id="GO:0016020">
    <property type="term" value="C:membrane"/>
    <property type="evidence" value="ECO:0007669"/>
    <property type="project" value="UniProtKB-SubCell"/>
</dbReference>
<evidence type="ECO:0000256" key="1">
    <source>
        <dbReference type="ARBA" id="ARBA00004141"/>
    </source>
</evidence>
<evidence type="ECO:0000256" key="3">
    <source>
        <dbReference type="ARBA" id="ARBA00022989"/>
    </source>
</evidence>
<evidence type="ECO:0000313" key="6">
    <source>
        <dbReference type="EMBL" id="GFO12046.1"/>
    </source>
</evidence>